<accession>A0A0M2UXC8</accession>
<dbReference type="EMBL" id="LAQJ01000214">
    <property type="protein sequence ID" value="KKO19119.1"/>
    <property type="molecule type" value="Genomic_DNA"/>
</dbReference>
<dbReference type="AlphaFoldDB" id="A0A0M2UXC8"/>
<evidence type="ECO:0000313" key="1">
    <source>
        <dbReference type="EMBL" id="KKO19119.1"/>
    </source>
</evidence>
<protein>
    <submittedName>
        <fullName evidence="1">Uncharacterized protein</fullName>
    </submittedName>
</protein>
<proteinExistence type="predicted"/>
<keyword evidence="2" id="KW-1185">Reference proteome</keyword>
<name>A0A0M2UXC8_9BACT</name>
<dbReference type="Proteomes" id="UP000034954">
    <property type="component" value="Unassembled WGS sequence"/>
</dbReference>
<evidence type="ECO:0000313" key="2">
    <source>
        <dbReference type="Proteomes" id="UP000034954"/>
    </source>
</evidence>
<comment type="caution">
    <text evidence="1">The sequence shown here is derived from an EMBL/GenBank/DDBJ whole genome shotgun (WGS) entry which is preliminary data.</text>
</comment>
<gene>
    <name evidence="1" type="ORF">BROFUL_02162</name>
</gene>
<sequence length="57" mass="5960">MRKIYISLAVFGVITVGAGIANISTLVKSAFAGHCQCPEGCPCSHCSGKARECNCKK</sequence>
<reference evidence="1 2" key="1">
    <citation type="journal article" date="2013" name="BMC Microbiol.">
        <title>Identification of the type II cytochrome c maturation pathway in anammox bacteria by comparative genomics.</title>
        <authorList>
            <person name="Ferousi C."/>
            <person name="Speth D.R."/>
            <person name="Reimann J."/>
            <person name="Op den Camp H.J."/>
            <person name="Allen J.W."/>
            <person name="Keltjens J.T."/>
            <person name="Jetten M.S."/>
        </authorList>
    </citation>
    <scope>NUCLEOTIDE SEQUENCE [LARGE SCALE GENOMIC DNA]</scope>
    <source>
        <strain evidence="1">RU1</strain>
    </source>
</reference>
<organism evidence="1 2">
    <name type="scientific">Candidatus Brocadia fulgida</name>
    <dbReference type="NCBI Taxonomy" id="380242"/>
    <lineage>
        <taxon>Bacteria</taxon>
        <taxon>Pseudomonadati</taxon>
        <taxon>Planctomycetota</taxon>
        <taxon>Candidatus Brocadiia</taxon>
        <taxon>Candidatus Brocadiales</taxon>
        <taxon>Candidatus Brocadiaceae</taxon>
        <taxon>Candidatus Brocadia</taxon>
    </lineage>
</organism>